<protein>
    <submittedName>
        <fullName evidence="1">Uncharacterized protein</fullName>
    </submittedName>
</protein>
<evidence type="ECO:0000313" key="2">
    <source>
        <dbReference type="Proteomes" id="UP000002350"/>
    </source>
</evidence>
<sequence>MWIVSDNTGESLQIAKDWHGNILMPLKGASQPKGPVMAEKHIHLLEQLNQ</sequence>
<reference evidence="2" key="1">
    <citation type="journal article" date="2010" name="Mol. Biosyst.">
        <title>Complete genome sequence and comparative analysis of Shewanella violacea, a psychrophilic and piezophilic bacterium from deep sea floor sediments.</title>
        <authorList>
            <person name="Aono E."/>
            <person name="Baba T."/>
            <person name="Ara T."/>
            <person name="Nishi T."/>
            <person name="Nakamichi T."/>
            <person name="Inamoto E."/>
            <person name="Toyonaga H."/>
            <person name="Hasegawa M."/>
            <person name="Takai Y."/>
            <person name="Okumura Y."/>
            <person name="Baba M."/>
            <person name="Tomita M."/>
            <person name="Kato C."/>
            <person name="Oshima T."/>
            <person name="Nakasone K."/>
            <person name="Mori H."/>
        </authorList>
    </citation>
    <scope>NUCLEOTIDE SEQUENCE [LARGE SCALE GENOMIC DNA]</scope>
    <source>
        <strain evidence="2">JCM 10179 / CIP 106290 / LMG 19151 / DSS12</strain>
    </source>
</reference>
<gene>
    <name evidence="1" type="ordered locus">SVI_2868</name>
</gene>
<dbReference type="STRING" id="637905.SVI_2868"/>
<dbReference type="AlphaFoldDB" id="D4ZME0"/>
<evidence type="ECO:0000313" key="1">
    <source>
        <dbReference type="EMBL" id="BAJ02839.1"/>
    </source>
</evidence>
<proteinExistence type="predicted"/>
<dbReference type="KEGG" id="svo:SVI_2868"/>
<name>D4ZME0_SHEVD</name>
<keyword evidence="2" id="KW-1185">Reference proteome</keyword>
<organism evidence="1 2">
    <name type="scientific">Shewanella violacea (strain JCM 10179 / CIP 106290 / LMG 19151 / DSS12)</name>
    <dbReference type="NCBI Taxonomy" id="637905"/>
    <lineage>
        <taxon>Bacteria</taxon>
        <taxon>Pseudomonadati</taxon>
        <taxon>Pseudomonadota</taxon>
        <taxon>Gammaproteobacteria</taxon>
        <taxon>Alteromonadales</taxon>
        <taxon>Shewanellaceae</taxon>
        <taxon>Shewanella</taxon>
    </lineage>
</organism>
<accession>D4ZME0</accession>
<dbReference type="Proteomes" id="UP000002350">
    <property type="component" value="Chromosome"/>
</dbReference>
<dbReference type="EMBL" id="AP011177">
    <property type="protein sequence ID" value="BAJ02839.1"/>
    <property type="molecule type" value="Genomic_DNA"/>
</dbReference>
<dbReference type="HOGENOM" id="CLU_3122613_0_0_6"/>